<dbReference type="Proteomes" id="UP000778970">
    <property type="component" value="Unassembled WGS sequence"/>
</dbReference>
<feature type="region of interest" description="Disordered" evidence="1">
    <location>
        <begin position="104"/>
        <end position="145"/>
    </location>
</feature>
<feature type="compositionally biased region" description="Basic and acidic residues" evidence="1">
    <location>
        <begin position="134"/>
        <end position="145"/>
    </location>
</feature>
<dbReference type="EMBL" id="NRRE01000028">
    <property type="protein sequence ID" value="MBK1698561.1"/>
    <property type="molecule type" value="Genomic_DNA"/>
</dbReference>
<gene>
    <name evidence="3" type="ORF">CKO21_15030</name>
</gene>
<protein>
    <submittedName>
        <fullName evidence="3">Helix-turn-helix domain-containing protein</fullName>
    </submittedName>
</protein>
<reference evidence="3" key="1">
    <citation type="submission" date="2017-08" db="EMBL/GenBank/DDBJ databases">
        <authorList>
            <person name="Imhoff J.F."/>
            <person name="Rahn T."/>
            <person name="Kuenzel S."/>
            <person name="Neulinger S.C."/>
        </authorList>
    </citation>
    <scope>NUCLEOTIDE SEQUENCE</scope>
    <source>
        <strain evidence="3">DSM 9154</strain>
    </source>
</reference>
<evidence type="ECO:0000313" key="4">
    <source>
        <dbReference type="Proteomes" id="UP000778970"/>
    </source>
</evidence>
<reference evidence="3" key="2">
    <citation type="journal article" date="2020" name="Microorganisms">
        <title>Osmotic Adaptation and Compatible Solute Biosynthesis of Phototrophic Bacteria as Revealed from Genome Analyses.</title>
        <authorList>
            <person name="Imhoff J.F."/>
            <person name="Rahn T."/>
            <person name="Kunzel S."/>
            <person name="Keller A."/>
            <person name="Neulinger S.C."/>
        </authorList>
    </citation>
    <scope>NUCLEOTIDE SEQUENCE</scope>
    <source>
        <strain evidence="3">DSM 9154</strain>
    </source>
</reference>
<accession>A0A934V1B2</accession>
<dbReference type="SUPFAM" id="SSF47413">
    <property type="entry name" value="lambda repressor-like DNA-binding domains"/>
    <property type="match status" value="1"/>
</dbReference>
<feature type="domain" description="HTH cro/C1-type" evidence="2">
    <location>
        <begin position="50"/>
        <end position="96"/>
    </location>
</feature>
<evidence type="ECO:0000313" key="3">
    <source>
        <dbReference type="EMBL" id="MBK1698561.1"/>
    </source>
</evidence>
<dbReference type="InterPro" id="IPR010982">
    <property type="entry name" value="Lambda_DNA-bd_dom_sf"/>
</dbReference>
<sequence length="145" mass="16242">MNRRSPGRTTMPRLSRSDSGDYATWRQRFLMDAHRQLVCAFQKRAESREGLTKTELADRLGLNKSVISQRLNGNSNLTLEVVSDMARAMNFRPNLVLTPCEDLARENANSKQPTVPSAQRQTANLTANTSSQGSEKRFVKIDAST</sequence>
<dbReference type="RefSeq" id="WP_081728785.1">
    <property type="nucleotide sequence ID" value="NZ_NRRE01000028.1"/>
</dbReference>
<organism evidence="3 4">
    <name type="scientific">Rhodovibrio salinarum</name>
    <dbReference type="NCBI Taxonomy" id="1087"/>
    <lineage>
        <taxon>Bacteria</taxon>
        <taxon>Pseudomonadati</taxon>
        <taxon>Pseudomonadota</taxon>
        <taxon>Alphaproteobacteria</taxon>
        <taxon>Rhodospirillales</taxon>
        <taxon>Rhodovibrionaceae</taxon>
        <taxon>Rhodovibrio</taxon>
    </lineage>
</organism>
<dbReference type="SMART" id="SM00530">
    <property type="entry name" value="HTH_XRE"/>
    <property type="match status" value="1"/>
</dbReference>
<dbReference type="Gene3D" id="1.10.260.40">
    <property type="entry name" value="lambda repressor-like DNA-binding domains"/>
    <property type="match status" value="1"/>
</dbReference>
<dbReference type="InterPro" id="IPR001387">
    <property type="entry name" value="Cro/C1-type_HTH"/>
</dbReference>
<dbReference type="AlphaFoldDB" id="A0A934V1B2"/>
<evidence type="ECO:0000259" key="2">
    <source>
        <dbReference type="PROSITE" id="PS50943"/>
    </source>
</evidence>
<keyword evidence="4" id="KW-1185">Reference proteome</keyword>
<feature type="compositionally biased region" description="Polar residues" evidence="1">
    <location>
        <begin position="107"/>
        <end position="133"/>
    </location>
</feature>
<dbReference type="PROSITE" id="PS50943">
    <property type="entry name" value="HTH_CROC1"/>
    <property type="match status" value="1"/>
</dbReference>
<dbReference type="CDD" id="cd00093">
    <property type="entry name" value="HTH_XRE"/>
    <property type="match status" value="1"/>
</dbReference>
<dbReference type="GO" id="GO:0003677">
    <property type="term" value="F:DNA binding"/>
    <property type="evidence" value="ECO:0007669"/>
    <property type="project" value="InterPro"/>
</dbReference>
<proteinExistence type="predicted"/>
<name>A0A934V1B2_9PROT</name>
<evidence type="ECO:0000256" key="1">
    <source>
        <dbReference type="SAM" id="MobiDB-lite"/>
    </source>
</evidence>
<dbReference type="Pfam" id="PF01381">
    <property type="entry name" value="HTH_3"/>
    <property type="match status" value="1"/>
</dbReference>
<comment type="caution">
    <text evidence="3">The sequence shown here is derived from an EMBL/GenBank/DDBJ whole genome shotgun (WGS) entry which is preliminary data.</text>
</comment>